<dbReference type="EMBL" id="MNCJ02000317">
    <property type="protein sequence ID" value="KAF5820149.1"/>
    <property type="molecule type" value="Genomic_DNA"/>
</dbReference>
<reference evidence="1" key="2">
    <citation type="submission" date="2020-06" db="EMBL/GenBank/DDBJ databases">
        <title>Helianthus annuus Genome sequencing and assembly Release 2.</title>
        <authorList>
            <person name="Gouzy J."/>
            <person name="Langlade N."/>
            <person name="Munos S."/>
        </authorList>
    </citation>
    <scope>NUCLEOTIDE SEQUENCE</scope>
    <source>
        <tissue evidence="1">Leaves</tissue>
    </source>
</reference>
<dbReference type="Gramene" id="mRNA:HanXRQr2_Chr02g0085531">
    <property type="protein sequence ID" value="CDS:HanXRQr2_Chr02g0085531.1"/>
    <property type="gene ID" value="HanXRQr2_Chr02g0085531"/>
</dbReference>
<sequence length="73" mass="8670">MFFYDILRVVYRFRYCVQIKYRNVFGKSVNRTHGQFVNTESDIALSCWSSLYNLSFTFVFVTVDGTIGDTLRY</sequence>
<dbReference type="Proteomes" id="UP000215914">
    <property type="component" value="Unassembled WGS sequence"/>
</dbReference>
<name>A0A9K3JS13_HELAN</name>
<comment type="caution">
    <text evidence="1">The sequence shown here is derived from an EMBL/GenBank/DDBJ whole genome shotgun (WGS) entry which is preliminary data.</text>
</comment>
<organism evidence="1 2">
    <name type="scientific">Helianthus annuus</name>
    <name type="common">Common sunflower</name>
    <dbReference type="NCBI Taxonomy" id="4232"/>
    <lineage>
        <taxon>Eukaryota</taxon>
        <taxon>Viridiplantae</taxon>
        <taxon>Streptophyta</taxon>
        <taxon>Embryophyta</taxon>
        <taxon>Tracheophyta</taxon>
        <taxon>Spermatophyta</taxon>
        <taxon>Magnoliopsida</taxon>
        <taxon>eudicotyledons</taxon>
        <taxon>Gunneridae</taxon>
        <taxon>Pentapetalae</taxon>
        <taxon>asterids</taxon>
        <taxon>campanulids</taxon>
        <taxon>Asterales</taxon>
        <taxon>Asteraceae</taxon>
        <taxon>Asteroideae</taxon>
        <taxon>Heliantheae alliance</taxon>
        <taxon>Heliantheae</taxon>
        <taxon>Helianthus</taxon>
    </lineage>
</organism>
<dbReference type="AlphaFoldDB" id="A0A9K3JS13"/>
<accession>A0A9K3JS13</accession>
<proteinExistence type="predicted"/>
<evidence type="ECO:0000313" key="2">
    <source>
        <dbReference type="Proteomes" id="UP000215914"/>
    </source>
</evidence>
<keyword evidence="2" id="KW-1185">Reference proteome</keyword>
<protein>
    <submittedName>
        <fullName evidence="1">Uncharacterized protein</fullName>
    </submittedName>
</protein>
<reference evidence="1" key="1">
    <citation type="journal article" date="2017" name="Nature">
        <title>The sunflower genome provides insights into oil metabolism, flowering and Asterid evolution.</title>
        <authorList>
            <person name="Badouin H."/>
            <person name="Gouzy J."/>
            <person name="Grassa C.J."/>
            <person name="Murat F."/>
            <person name="Staton S.E."/>
            <person name="Cottret L."/>
            <person name="Lelandais-Briere C."/>
            <person name="Owens G.L."/>
            <person name="Carrere S."/>
            <person name="Mayjonade B."/>
            <person name="Legrand L."/>
            <person name="Gill N."/>
            <person name="Kane N.C."/>
            <person name="Bowers J.E."/>
            <person name="Hubner S."/>
            <person name="Bellec A."/>
            <person name="Berard A."/>
            <person name="Berges H."/>
            <person name="Blanchet N."/>
            <person name="Boniface M.C."/>
            <person name="Brunel D."/>
            <person name="Catrice O."/>
            <person name="Chaidir N."/>
            <person name="Claudel C."/>
            <person name="Donnadieu C."/>
            <person name="Faraut T."/>
            <person name="Fievet G."/>
            <person name="Helmstetter N."/>
            <person name="King M."/>
            <person name="Knapp S.J."/>
            <person name="Lai Z."/>
            <person name="Le Paslier M.C."/>
            <person name="Lippi Y."/>
            <person name="Lorenzon L."/>
            <person name="Mandel J.R."/>
            <person name="Marage G."/>
            <person name="Marchand G."/>
            <person name="Marquand E."/>
            <person name="Bret-Mestries E."/>
            <person name="Morien E."/>
            <person name="Nambeesan S."/>
            <person name="Nguyen T."/>
            <person name="Pegot-Espagnet P."/>
            <person name="Pouilly N."/>
            <person name="Raftis F."/>
            <person name="Sallet E."/>
            <person name="Schiex T."/>
            <person name="Thomas J."/>
            <person name="Vandecasteele C."/>
            <person name="Vares D."/>
            <person name="Vear F."/>
            <person name="Vautrin S."/>
            <person name="Crespi M."/>
            <person name="Mangin B."/>
            <person name="Burke J.M."/>
            <person name="Salse J."/>
            <person name="Munos S."/>
            <person name="Vincourt P."/>
            <person name="Rieseberg L.H."/>
            <person name="Langlade N.B."/>
        </authorList>
    </citation>
    <scope>NUCLEOTIDE SEQUENCE</scope>
    <source>
        <tissue evidence="1">Leaves</tissue>
    </source>
</reference>
<gene>
    <name evidence="1" type="ORF">HanXRQr2_Chr02g0085531</name>
</gene>
<evidence type="ECO:0000313" key="1">
    <source>
        <dbReference type="EMBL" id="KAF5820149.1"/>
    </source>
</evidence>